<dbReference type="GO" id="GO:0009401">
    <property type="term" value="P:phosphoenolpyruvate-dependent sugar phosphotransferase system"/>
    <property type="evidence" value="ECO:0007669"/>
    <property type="project" value="InterPro"/>
</dbReference>
<dbReference type="PANTHER" id="PTHR40398">
    <property type="entry name" value="PTS SYSTEM GLUCITOL/SORBITOL-SPECIFIC EIIA COMPONENT"/>
    <property type="match status" value="1"/>
</dbReference>
<gene>
    <name evidence="2" type="ORF">EJN90_00535</name>
</gene>
<reference evidence="3" key="1">
    <citation type="submission" date="2018-12" db="EMBL/GenBank/DDBJ databases">
        <title>Complete genome sequencing of Jeotgalibaca sp. H21T32.</title>
        <authorList>
            <person name="Bae J.-W."/>
            <person name="Lee S.-Y."/>
        </authorList>
    </citation>
    <scope>NUCLEOTIDE SEQUENCE [LARGE SCALE GENOMIC DNA]</scope>
    <source>
        <strain evidence="3">H21T32</strain>
    </source>
</reference>
<dbReference type="SUPFAM" id="SSF141530">
    <property type="entry name" value="PTSIIA/GutA-like"/>
    <property type="match status" value="1"/>
</dbReference>
<dbReference type="EMBL" id="CP034465">
    <property type="protein sequence ID" value="AZP03272.1"/>
    <property type="molecule type" value="Genomic_DNA"/>
</dbReference>
<dbReference type="RefSeq" id="WP_126108373.1">
    <property type="nucleotide sequence ID" value="NZ_CP034465.1"/>
</dbReference>
<proteinExistence type="predicted"/>
<comment type="caution">
    <text evidence="1">Lacks conserved residue(s) required for the propagation of feature annotation.</text>
</comment>
<dbReference type="KEGG" id="jeh:EJN90_00535"/>
<accession>A0A3S9H7E1</accession>
<dbReference type="GO" id="GO:0008982">
    <property type="term" value="F:protein-N(PI)-phosphohistidine-sugar phosphotransferase activity"/>
    <property type="evidence" value="ECO:0007669"/>
    <property type="project" value="InterPro"/>
</dbReference>
<dbReference type="OrthoDB" id="7065254at2"/>
<evidence type="ECO:0000256" key="1">
    <source>
        <dbReference type="PROSITE-ProRule" id="PRU00420"/>
    </source>
</evidence>
<dbReference type="Gene3D" id="2.40.33.40">
    <property type="entry name" value="Phosphotransferase system, glucitol/sorbitol-specific IIA component"/>
    <property type="match status" value="1"/>
</dbReference>
<sequence>MISEITHIGKDAISTEENILILFGEDASTSIKDVSVLQAFKKTDRDFELQKKDKLVFGNQEYDVEYVGENVSANLRALGHVTLVFKEFDHENYIETSVYLSPYKLPEVQTGMEIKYLSN</sequence>
<dbReference type="PROSITE" id="PS51097">
    <property type="entry name" value="PTS_EIIA_TYPE_5"/>
    <property type="match status" value="1"/>
</dbReference>
<dbReference type="Proteomes" id="UP000273326">
    <property type="component" value="Chromosome"/>
</dbReference>
<dbReference type="PANTHER" id="PTHR40398:SF1">
    <property type="entry name" value="PTS SYSTEM GLUCITOL_SORBITOL-SPECIFIC EIIA COMPONENT"/>
    <property type="match status" value="1"/>
</dbReference>
<name>A0A3S9H7E1_9LACT</name>
<dbReference type="InterPro" id="IPR004716">
    <property type="entry name" value="PTS_IIA_glucitol/sorbitol-sp"/>
</dbReference>
<evidence type="ECO:0000313" key="2">
    <source>
        <dbReference type="EMBL" id="AZP03272.1"/>
    </source>
</evidence>
<keyword evidence="3" id="KW-1185">Reference proteome</keyword>
<organism evidence="2 3">
    <name type="scientific">Jeotgalibaca ciconiae</name>
    <dbReference type="NCBI Taxonomy" id="2496265"/>
    <lineage>
        <taxon>Bacteria</taxon>
        <taxon>Bacillati</taxon>
        <taxon>Bacillota</taxon>
        <taxon>Bacilli</taxon>
        <taxon>Lactobacillales</taxon>
        <taxon>Carnobacteriaceae</taxon>
        <taxon>Jeotgalibaca</taxon>
    </lineage>
</organism>
<dbReference type="InterPro" id="IPR036665">
    <property type="entry name" value="PTS_IIA_glucitol/sorbitol_sf"/>
</dbReference>
<evidence type="ECO:0000313" key="3">
    <source>
        <dbReference type="Proteomes" id="UP000273326"/>
    </source>
</evidence>
<dbReference type="Pfam" id="PF03829">
    <property type="entry name" value="PTSIIA_gutA"/>
    <property type="match status" value="1"/>
</dbReference>
<dbReference type="GO" id="GO:0016301">
    <property type="term" value="F:kinase activity"/>
    <property type="evidence" value="ECO:0007669"/>
    <property type="project" value="TreeGrafter"/>
</dbReference>
<dbReference type="GO" id="GO:0005737">
    <property type="term" value="C:cytoplasm"/>
    <property type="evidence" value="ECO:0007669"/>
    <property type="project" value="InterPro"/>
</dbReference>
<dbReference type="AlphaFoldDB" id="A0A3S9H7E1"/>
<protein>
    <submittedName>
        <fullName evidence="2">PTS sorbitol transporter subunit IIA</fullName>
    </submittedName>
</protein>